<dbReference type="GO" id="GO:0009873">
    <property type="term" value="P:ethylene-activated signaling pathway"/>
    <property type="evidence" value="ECO:0007669"/>
    <property type="project" value="UniProtKB-KW"/>
</dbReference>
<dbReference type="GO" id="GO:0010105">
    <property type="term" value="P:negative regulation of ethylene-activated signaling pathway"/>
    <property type="evidence" value="ECO:0007669"/>
    <property type="project" value="UniProtKB-ARBA"/>
</dbReference>
<evidence type="ECO:0000313" key="7">
    <source>
        <dbReference type="EMBL" id="KAK3040914.1"/>
    </source>
</evidence>
<dbReference type="InterPro" id="IPR036047">
    <property type="entry name" value="F-box-like_dom_sf"/>
</dbReference>
<dbReference type="SMART" id="SM00367">
    <property type="entry name" value="LRR_CC"/>
    <property type="match status" value="13"/>
</dbReference>
<dbReference type="SUPFAM" id="SSF81383">
    <property type="entry name" value="F-box domain"/>
    <property type="match status" value="1"/>
</dbReference>
<feature type="domain" description="F-box/LRR-repeat protein 15-like leucin rich repeat" evidence="6">
    <location>
        <begin position="532"/>
        <end position="658"/>
    </location>
</feature>
<evidence type="ECO:0000256" key="4">
    <source>
        <dbReference type="ARBA" id="ARBA00022786"/>
    </source>
</evidence>
<reference evidence="7" key="1">
    <citation type="submission" date="2022-12" db="EMBL/GenBank/DDBJ databases">
        <title>Draft genome assemblies for two species of Escallonia (Escalloniales).</title>
        <authorList>
            <person name="Chanderbali A."/>
            <person name="Dervinis C."/>
            <person name="Anghel I."/>
            <person name="Soltis D."/>
            <person name="Soltis P."/>
            <person name="Zapata F."/>
        </authorList>
    </citation>
    <scope>NUCLEOTIDE SEQUENCE</scope>
    <source>
        <strain evidence="7">UCBG64.0493</strain>
        <tissue evidence="7">Leaf</tissue>
    </source>
</reference>
<dbReference type="SUPFAM" id="SSF52047">
    <property type="entry name" value="RNI-like"/>
    <property type="match status" value="2"/>
</dbReference>
<dbReference type="PANTHER" id="PTHR13318:SF95">
    <property type="entry name" value="F-BOX PROTEIN YLR352W"/>
    <property type="match status" value="1"/>
</dbReference>
<dbReference type="InterPro" id="IPR057207">
    <property type="entry name" value="FBXL15_LRR"/>
</dbReference>
<dbReference type="Pfam" id="PF25372">
    <property type="entry name" value="DUF7885"/>
    <property type="match status" value="3"/>
</dbReference>
<dbReference type="GO" id="GO:0031146">
    <property type="term" value="P:SCF-dependent proteasomal ubiquitin-dependent protein catabolic process"/>
    <property type="evidence" value="ECO:0007669"/>
    <property type="project" value="TreeGrafter"/>
</dbReference>
<keyword evidence="5" id="KW-0539">Nucleus</keyword>
<evidence type="ECO:0000256" key="3">
    <source>
        <dbReference type="ARBA" id="ARBA00022745"/>
    </source>
</evidence>
<dbReference type="InterPro" id="IPR006553">
    <property type="entry name" value="Leu-rich_rpt_Cys-con_subtyp"/>
</dbReference>
<evidence type="ECO:0000256" key="1">
    <source>
        <dbReference type="ARBA" id="ARBA00004123"/>
    </source>
</evidence>
<organism evidence="7 8">
    <name type="scientific">Escallonia herrerae</name>
    <dbReference type="NCBI Taxonomy" id="1293975"/>
    <lineage>
        <taxon>Eukaryota</taxon>
        <taxon>Viridiplantae</taxon>
        <taxon>Streptophyta</taxon>
        <taxon>Embryophyta</taxon>
        <taxon>Tracheophyta</taxon>
        <taxon>Spermatophyta</taxon>
        <taxon>Magnoliopsida</taxon>
        <taxon>eudicotyledons</taxon>
        <taxon>Gunneridae</taxon>
        <taxon>Pentapetalae</taxon>
        <taxon>asterids</taxon>
        <taxon>campanulids</taxon>
        <taxon>Escalloniales</taxon>
        <taxon>Escalloniaceae</taxon>
        <taxon>Escallonia</taxon>
    </lineage>
</organism>
<dbReference type="EMBL" id="JAVXUP010000045">
    <property type="protein sequence ID" value="KAK3040914.1"/>
    <property type="molecule type" value="Genomic_DNA"/>
</dbReference>
<comment type="subcellular location">
    <subcellularLocation>
        <location evidence="1">Nucleus</location>
    </subcellularLocation>
</comment>
<gene>
    <name evidence="7" type="ORF">RJ639_028788</name>
</gene>
<keyword evidence="8" id="KW-1185">Reference proteome</keyword>
<name>A0AA88X7E0_9ASTE</name>
<comment type="pathway">
    <text evidence="2">Protein modification; protein ubiquitination.</text>
</comment>
<dbReference type="FunFam" id="3.80.10.10:FF:000451">
    <property type="entry name" value="EIN3-binding F-box protein 1"/>
    <property type="match status" value="1"/>
</dbReference>
<dbReference type="Proteomes" id="UP001188597">
    <property type="component" value="Unassembled WGS sequence"/>
</dbReference>
<evidence type="ECO:0000256" key="2">
    <source>
        <dbReference type="ARBA" id="ARBA00004906"/>
    </source>
</evidence>
<proteinExistence type="predicted"/>
<dbReference type="AlphaFoldDB" id="A0AA88X7E0"/>
<dbReference type="FunFam" id="3.80.10.10:FF:000473">
    <property type="entry name" value="EIN3-binding F-box protein 1"/>
    <property type="match status" value="1"/>
</dbReference>
<feature type="domain" description="F-box/LRR-repeat protein 15-like leucin rich repeat" evidence="6">
    <location>
        <begin position="198"/>
        <end position="369"/>
    </location>
</feature>
<dbReference type="InterPro" id="IPR032675">
    <property type="entry name" value="LRR_dom_sf"/>
</dbReference>
<evidence type="ECO:0000256" key="5">
    <source>
        <dbReference type="ARBA" id="ARBA00023242"/>
    </source>
</evidence>
<dbReference type="PANTHER" id="PTHR13318">
    <property type="entry name" value="PARTNER OF PAIRED, ISOFORM B-RELATED"/>
    <property type="match status" value="1"/>
</dbReference>
<dbReference type="GO" id="GO:0019005">
    <property type="term" value="C:SCF ubiquitin ligase complex"/>
    <property type="evidence" value="ECO:0007669"/>
    <property type="project" value="TreeGrafter"/>
</dbReference>
<keyword evidence="4" id="KW-0833">Ubl conjugation pathway</keyword>
<dbReference type="Gene3D" id="3.80.10.10">
    <property type="entry name" value="Ribonuclease Inhibitor"/>
    <property type="match status" value="3"/>
</dbReference>
<keyword evidence="3" id="KW-0936">Ethylene signaling pathway</keyword>
<accession>A0AA88X7E0</accession>
<protein>
    <recommendedName>
        <fullName evidence="6">F-box/LRR-repeat protein 15-like leucin rich repeat domain-containing protein</fullName>
    </recommendedName>
</protein>
<feature type="domain" description="F-box/LRR-repeat protein 15-like leucin rich repeat" evidence="6">
    <location>
        <begin position="370"/>
        <end position="469"/>
    </location>
</feature>
<dbReference type="FunFam" id="3.80.10.10:FF:000595">
    <property type="entry name" value="EIN3-binding F-box protein 1"/>
    <property type="match status" value="1"/>
</dbReference>
<sequence length="829" mass="89285">MSKVFSYSGEDSFCPGGSVYPNPKDSMFLSLGHHVDVYFPPRKRSRITAPFVFSGERFEKKRASIDVLPNECLFEVFRRLRGGQERSSCAGVSKRWLMLLSSIRKEEICTSNSTQSLEPKEILVSVEAFKPSETNKKGGVTVEKVESEAAEDQDCDGLLSRCLEGKKATDVRLAAIAVGTGSRGGLGKLSIRGNNISRGVTNLGLKAVARGCPSLRALSLWNVSSLGDEGLLEIAEGCPLLEKLDLSQCPAISDKALLAIARHCPNLNSLTIESCSNIGNESLQAVGRSCPNLKSIVVKNCPSVGDQGIASLLSSATFSLSKVKLQGLNITDVSLAVIGHYGKAITDLALIGLQNVSERGFWVMGNGQGLQKLRSLAITSCGGVTDVGLEALGKGCPNLKQFCLRKCSFLSDNGLVSFVKSAGSLESLQLEECHRITQSGFFGVLVSCVGNLKVLSFTNCLGIKDSTLRFSVMSLCKSLVSLTIQNCPGFGNASLAMVSRLCPQLQHVDLRGLHGLTDEGLLSFIESCDAGLAKVKLSSCLNVTDKVISALAKQHGGTLELLNLDGCRCITDASLVAIAEDCFLLSELDVSKCAITDSGIAALACAVQLDVQILSISGCSLVSDKSLPFLSKLGETLFGLNVQYCHGISTGVVDLLVERLWSFPSSGSCCKNFGLLKTGCRILSSHMSLRQQMLGSGSFDSFAGPRVIHTINVWVFPLSSALLNPRGLHMFVRSLFYSRGGFDSSDQFRHWYLAFEGFGQGSWFFYLPAMTTYSSWGGIEERAWGLSTVKSLEEIVVSLSTLTWFTTGNPSFNWLDVLTLWLGMVKFRS</sequence>
<dbReference type="CDD" id="cd22159">
    <property type="entry name" value="F-box_AtTIR1-like"/>
    <property type="match status" value="1"/>
</dbReference>
<evidence type="ECO:0000313" key="8">
    <source>
        <dbReference type="Proteomes" id="UP001188597"/>
    </source>
</evidence>
<comment type="caution">
    <text evidence="7">The sequence shown here is derived from an EMBL/GenBank/DDBJ whole genome shotgun (WGS) entry which is preliminary data.</text>
</comment>
<dbReference type="GO" id="GO:0005634">
    <property type="term" value="C:nucleus"/>
    <property type="evidence" value="ECO:0007669"/>
    <property type="project" value="UniProtKB-SubCell"/>
</dbReference>
<evidence type="ECO:0000259" key="6">
    <source>
        <dbReference type="Pfam" id="PF25372"/>
    </source>
</evidence>